<accession>A0ABZ0CQI6</accession>
<dbReference type="EMBL" id="CP136336">
    <property type="protein sequence ID" value="WOB07237.1"/>
    <property type="molecule type" value="Genomic_DNA"/>
</dbReference>
<keyword evidence="1" id="KW-0812">Transmembrane</keyword>
<gene>
    <name evidence="2" type="ORF">RXV79_20245</name>
</gene>
<keyword evidence="3" id="KW-1185">Reference proteome</keyword>
<protein>
    <recommendedName>
        <fullName evidence="4">MSHA biogenesis protein MshP</fullName>
    </recommendedName>
</protein>
<evidence type="ECO:0008006" key="4">
    <source>
        <dbReference type="Google" id="ProtNLM"/>
    </source>
</evidence>
<evidence type="ECO:0000313" key="3">
    <source>
        <dbReference type="Proteomes" id="UP001303946"/>
    </source>
</evidence>
<keyword evidence="1" id="KW-0472">Membrane</keyword>
<organism evidence="2 3">
    <name type="scientific">Piscinibacter gummiphilus</name>
    <dbReference type="NCBI Taxonomy" id="946333"/>
    <lineage>
        <taxon>Bacteria</taxon>
        <taxon>Pseudomonadati</taxon>
        <taxon>Pseudomonadota</taxon>
        <taxon>Betaproteobacteria</taxon>
        <taxon>Burkholderiales</taxon>
        <taxon>Sphaerotilaceae</taxon>
        <taxon>Piscinibacter</taxon>
    </lineage>
</organism>
<dbReference type="RefSeq" id="WP_316699909.1">
    <property type="nucleotide sequence ID" value="NZ_CP136336.1"/>
</dbReference>
<name>A0ABZ0CQI6_9BURK</name>
<dbReference type="Proteomes" id="UP001303946">
    <property type="component" value="Chromosome"/>
</dbReference>
<reference evidence="2 3" key="1">
    <citation type="submission" date="2023-10" db="EMBL/GenBank/DDBJ databases">
        <title>Bacteria for the degradation of biodegradable plastic PBAT(Polybutylene adipate terephthalate).</title>
        <authorList>
            <person name="Weon H.-Y."/>
            <person name="Yeon J."/>
        </authorList>
    </citation>
    <scope>NUCLEOTIDE SEQUENCE [LARGE SCALE GENOMIC DNA]</scope>
    <source>
        <strain evidence="2 3">SBD 7-3</strain>
    </source>
</reference>
<evidence type="ECO:0000313" key="2">
    <source>
        <dbReference type="EMBL" id="WOB07237.1"/>
    </source>
</evidence>
<sequence>MTPRHRHGGFAMVSAIFLMVVLALLGGLMVSMSNSQQISAVRDTLGARAYYAARAGMEWGAYQALINGSCSGSAALPGAVAATGFSVQVACSASTGLNEGGADYTVYQITSTATAGTLGQHDHAERQLQAVVSNR</sequence>
<proteinExistence type="predicted"/>
<keyword evidence="1" id="KW-1133">Transmembrane helix</keyword>
<feature type="transmembrane region" description="Helical" evidence="1">
    <location>
        <begin position="12"/>
        <end position="32"/>
    </location>
</feature>
<evidence type="ECO:0000256" key="1">
    <source>
        <dbReference type="SAM" id="Phobius"/>
    </source>
</evidence>